<comment type="caution">
    <text evidence="1">The sequence shown here is derived from an EMBL/GenBank/DDBJ whole genome shotgun (WGS) entry which is preliminary data.</text>
</comment>
<keyword evidence="2" id="KW-1185">Reference proteome</keyword>
<protein>
    <submittedName>
        <fullName evidence="1">Uncharacterized protein</fullName>
    </submittedName>
</protein>
<organism evidence="1 2">
    <name type="scientific">Macrosiphum euphorbiae</name>
    <name type="common">potato aphid</name>
    <dbReference type="NCBI Taxonomy" id="13131"/>
    <lineage>
        <taxon>Eukaryota</taxon>
        <taxon>Metazoa</taxon>
        <taxon>Ecdysozoa</taxon>
        <taxon>Arthropoda</taxon>
        <taxon>Hexapoda</taxon>
        <taxon>Insecta</taxon>
        <taxon>Pterygota</taxon>
        <taxon>Neoptera</taxon>
        <taxon>Paraneoptera</taxon>
        <taxon>Hemiptera</taxon>
        <taxon>Sternorrhyncha</taxon>
        <taxon>Aphidomorpha</taxon>
        <taxon>Aphidoidea</taxon>
        <taxon>Aphididae</taxon>
        <taxon>Macrosiphini</taxon>
        <taxon>Macrosiphum</taxon>
    </lineage>
</organism>
<evidence type="ECO:0000313" key="2">
    <source>
        <dbReference type="Proteomes" id="UP001160148"/>
    </source>
</evidence>
<sequence length="228" mass="25799">MSTVIPALNISVSKRYFWTDSTVTLAWLAADSGRWKTFIANRVSEIQTLTNSLEWGHVKSNDNPADVLSRGCTPNELKNNTLWWHGPVWLKNNEFKHSTAYRCSAHINDIKNEEKITPIIVCTTKVGASFDIDKYSTLNKLSHVVAYLLRYKNNSLSKRNNIPRITGPLNTDEILTAIKSIIKLLQGTYFSSEIKDLKSKNYVSLSSNIYKLNPFIDDDGIVCAWAVD</sequence>
<evidence type="ECO:0000313" key="1">
    <source>
        <dbReference type="EMBL" id="CAI6376067.1"/>
    </source>
</evidence>
<reference evidence="1 2" key="1">
    <citation type="submission" date="2023-01" db="EMBL/GenBank/DDBJ databases">
        <authorList>
            <person name="Whitehead M."/>
        </authorList>
    </citation>
    <scope>NUCLEOTIDE SEQUENCE [LARGE SCALE GENOMIC DNA]</scope>
</reference>
<dbReference type="EMBL" id="CARXXK010001417">
    <property type="protein sequence ID" value="CAI6376067.1"/>
    <property type="molecule type" value="Genomic_DNA"/>
</dbReference>
<dbReference type="PANTHER" id="PTHR47331">
    <property type="entry name" value="PHD-TYPE DOMAIN-CONTAINING PROTEIN"/>
    <property type="match status" value="1"/>
</dbReference>
<gene>
    <name evidence="1" type="ORF">MEUPH1_LOCUS29486</name>
</gene>
<dbReference type="Proteomes" id="UP001160148">
    <property type="component" value="Unassembled WGS sequence"/>
</dbReference>
<dbReference type="AlphaFoldDB" id="A0AAV0Y7D8"/>
<accession>A0AAV0Y7D8</accession>
<name>A0AAV0Y7D8_9HEMI</name>
<proteinExistence type="predicted"/>